<dbReference type="GO" id="GO:0031965">
    <property type="term" value="C:nuclear membrane"/>
    <property type="evidence" value="ECO:0007669"/>
    <property type="project" value="UniProtKB-SubCell"/>
</dbReference>
<evidence type="ECO:0000256" key="9">
    <source>
        <dbReference type="ARBA" id="ARBA00023136"/>
    </source>
</evidence>
<evidence type="ECO:0000313" key="12">
    <source>
        <dbReference type="EMBL" id="SPQ20427.1"/>
    </source>
</evidence>
<evidence type="ECO:0000256" key="1">
    <source>
        <dbReference type="ARBA" id="ARBA00004389"/>
    </source>
</evidence>
<dbReference type="GO" id="GO:0006488">
    <property type="term" value="P:dolichol-linked oligosaccharide biosynthetic process"/>
    <property type="evidence" value="ECO:0007669"/>
    <property type="project" value="InterPro"/>
</dbReference>
<comment type="subcellular location">
    <subcellularLocation>
        <location evidence="1">Endoplasmic reticulum membrane</location>
        <topology evidence="1">Single-pass membrane protein</topology>
    </subcellularLocation>
    <subcellularLocation>
        <location evidence="2">Nucleus membrane</location>
        <topology evidence="2">Single-pass membrane protein</topology>
    </subcellularLocation>
</comment>
<accession>A0A3S4C3I1</accession>
<comment type="similarity">
    <text evidence="3">Belongs to the ALG14 family.</text>
</comment>
<feature type="transmembrane region" description="Helical" evidence="11">
    <location>
        <begin position="20"/>
        <end position="40"/>
    </location>
</feature>
<protein>
    <recommendedName>
        <fullName evidence="5">UDP-N-acetylglucosamine transferase subunit ALG14</fullName>
    </recommendedName>
    <alternativeName>
        <fullName evidence="10">Asparagine-linked glycosylation protein 14</fullName>
    </alternativeName>
</protein>
<evidence type="ECO:0000256" key="6">
    <source>
        <dbReference type="ARBA" id="ARBA00022692"/>
    </source>
</evidence>
<dbReference type="Proteomes" id="UP000289323">
    <property type="component" value="Unassembled WGS sequence"/>
</dbReference>
<dbReference type="InterPro" id="IPR013969">
    <property type="entry name" value="Oligosacch_biosynth_Alg14"/>
</dbReference>
<comment type="subunit">
    <text evidence="4">Heterodimer with ALG13 to form a functional enzyme.</text>
</comment>
<evidence type="ECO:0000256" key="7">
    <source>
        <dbReference type="ARBA" id="ARBA00022824"/>
    </source>
</evidence>
<evidence type="ECO:0000313" key="13">
    <source>
        <dbReference type="Proteomes" id="UP000289323"/>
    </source>
</evidence>
<dbReference type="GO" id="GO:0004577">
    <property type="term" value="F:N-acetylglucosaminyldiphosphodolichol N-acetylglucosaminyltransferase activity"/>
    <property type="evidence" value="ECO:0007669"/>
    <property type="project" value="TreeGrafter"/>
</dbReference>
<dbReference type="EMBL" id="OUUZ01000004">
    <property type="protein sequence ID" value="SPQ20427.1"/>
    <property type="molecule type" value="Genomic_DNA"/>
</dbReference>
<evidence type="ECO:0000256" key="10">
    <source>
        <dbReference type="ARBA" id="ARBA00032062"/>
    </source>
</evidence>
<name>A0A3S4C3I1_9PEZI</name>
<gene>
    <name evidence="12" type="ORF">TT172_LOCUS2846</name>
</gene>
<evidence type="ECO:0000256" key="3">
    <source>
        <dbReference type="ARBA" id="ARBA00009731"/>
    </source>
</evidence>
<dbReference type="AlphaFoldDB" id="A0A3S4C3I1"/>
<sequence length="302" mass="33962">MEAAREVTLEMLHDLGGDDFGVFFFLGLFAIFLVSAVGFFLLSWSWITAIIGVFIGFVVWRHLSLKYDQPRPQQGRRWITRTSPFVPDTSRLPAVYFLYVLGSGGHTTEMLEIIKRHFKPQSNQHRRYLVGIGDQDSLDRVIKLEATIRRAYDRESAGTIDAFHVPRARRVHQPLWTAPLTCLLTAVHAVNALTREPDARPRTRHGAQFKYPHVVVTNGPATGFIVCAVAHLLKLFCLVPPGRLKMVYVESWARTRSLSLTGRLFRWSGIADVFCVQHERLARAVPGALYVGPIAAPLPPPG</sequence>
<evidence type="ECO:0000256" key="11">
    <source>
        <dbReference type="SAM" id="Phobius"/>
    </source>
</evidence>
<evidence type="ECO:0000256" key="8">
    <source>
        <dbReference type="ARBA" id="ARBA00022989"/>
    </source>
</evidence>
<organism evidence="12 13">
    <name type="scientific">Thermothielavioides terrestris</name>
    <dbReference type="NCBI Taxonomy" id="2587410"/>
    <lineage>
        <taxon>Eukaryota</taxon>
        <taxon>Fungi</taxon>
        <taxon>Dikarya</taxon>
        <taxon>Ascomycota</taxon>
        <taxon>Pezizomycotina</taxon>
        <taxon>Sordariomycetes</taxon>
        <taxon>Sordariomycetidae</taxon>
        <taxon>Sordariales</taxon>
        <taxon>Chaetomiaceae</taxon>
        <taxon>Thermothielavioides</taxon>
    </lineage>
</organism>
<keyword evidence="8 11" id="KW-1133">Transmembrane helix</keyword>
<evidence type="ECO:0000256" key="5">
    <source>
        <dbReference type="ARBA" id="ARBA00017467"/>
    </source>
</evidence>
<keyword evidence="6 11" id="KW-0812">Transmembrane</keyword>
<dbReference type="GO" id="GO:0043541">
    <property type="term" value="C:UDP-N-acetylglucosamine transferase complex"/>
    <property type="evidence" value="ECO:0007669"/>
    <property type="project" value="TreeGrafter"/>
</dbReference>
<dbReference type="PANTHER" id="PTHR12154">
    <property type="entry name" value="GLYCOSYL TRANSFERASE-RELATED"/>
    <property type="match status" value="1"/>
</dbReference>
<proteinExistence type="inferred from homology"/>
<dbReference type="PANTHER" id="PTHR12154:SF4">
    <property type="entry name" value="UDP-N-ACETYLGLUCOSAMINE TRANSFERASE SUBUNIT ALG14 HOMOLOG"/>
    <property type="match status" value="1"/>
</dbReference>
<reference evidence="12 13" key="1">
    <citation type="submission" date="2018-04" db="EMBL/GenBank/DDBJ databases">
        <authorList>
            <person name="Huttner S."/>
            <person name="Dainat J."/>
        </authorList>
    </citation>
    <scope>NUCLEOTIDE SEQUENCE [LARGE SCALE GENOMIC DNA]</scope>
</reference>
<dbReference type="Pfam" id="PF08660">
    <property type="entry name" value="Alg14"/>
    <property type="match status" value="1"/>
</dbReference>
<keyword evidence="7" id="KW-0256">Endoplasmic reticulum</keyword>
<feature type="transmembrane region" description="Helical" evidence="11">
    <location>
        <begin position="46"/>
        <end position="63"/>
    </location>
</feature>
<dbReference type="Gene3D" id="3.40.50.2000">
    <property type="entry name" value="Glycogen Phosphorylase B"/>
    <property type="match status" value="1"/>
</dbReference>
<evidence type="ECO:0000256" key="2">
    <source>
        <dbReference type="ARBA" id="ARBA00004590"/>
    </source>
</evidence>
<evidence type="ECO:0000256" key="4">
    <source>
        <dbReference type="ARBA" id="ARBA00011335"/>
    </source>
</evidence>
<keyword evidence="9 11" id="KW-0472">Membrane</keyword>